<keyword evidence="2" id="KW-1185">Reference proteome</keyword>
<protein>
    <submittedName>
        <fullName evidence="1">Uncharacterized protein</fullName>
    </submittedName>
</protein>
<dbReference type="EMBL" id="CM055739">
    <property type="protein sequence ID" value="KAJ8003712.1"/>
    <property type="molecule type" value="Genomic_DNA"/>
</dbReference>
<sequence length="658" mass="73727">MSEEKPKEGVKTENDHINLKVAGQDGSVVQFKIKRHTPLSKLMKAYCERQGLSIRQIRFRFDGQPINETDTPAQLEMEDEDTIDVFQQQTGSLAQLQTPGDPAQTLSRWTSCPVLSPGGGGISGRGVNLVHSGGVRGVRLSHPRHSLGFPSSQILGNCQIFPREFSIITTLKVTRVAPKKSEYIFSLVAEKEEGDDGKEHRGGETQEGNDVDRDAESDLKGNVGGDRKTDEESSKRHGKGLIRQLVLVAGGDATPRVCPSSNPRLAELSVPALLLDMPVKEADVPLPSYGTVPPVEAGVRVSVGLERSCSDSFVGQLWFHPIRRSLHLCDGALWVPVMHESRRLDYVLEHQVLSTSSETYDVELWLIVPPHWDLLSTSGERGAFAFTRTSAHTELFPGHILLLERRWNEETQKFLTTHCARDWEAFRIQGKTFLAVANHRQGNTNHTIDSVIYKWNRGTRLFEPHQALQTSGAYDWESFTVGPYHFLAVANAFDGLTTQVDSVIYIWVDGRFLVFQTIKTFCATDWEMFQIGSRVFLVVANGRQIHGNNIGRYAINSTIYELNISSQLFVRFQDIFTYSAIDWEFFTVGEDSYLVVANYFDGESYSLNSIIYRWQGYGGFVPIHCLPTIGCSDWEFFKSGGESLSTPVQLHPYLKCSV</sequence>
<dbReference type="Proteomes" id="UP001157502">
    <property type="component" value="Chromosome 12"/>
</dbReference>
<reference evidence="1" key="1">
    <citation type="submission" date="2021-05" db="EMBL/GenBank/DDBJ databases">
        <authorList>
            <person name="Pan Q."/>
            <person name="Jouanno E."/>
            <person name="Zahm M."/>
            <person name="Klopp C."/>
            <person name="Cabau C."/>
            <person name="Louis A."/>
            <person name="Berthelot C."/>
            <person name="Parey E."/>
            <person name="Roest Crollius H."/>
            <person name="Montfort J."/>
            <person name="Robinson-Rechavi M."/>
            <person name="Bouchez O."/>
            <person name="Lampietro C."/>
            <person name="Lopez Roques C."/>
            <person name="Donnadieu C."/>
            <person name="Postlethwait J."/>
            <person name="Bobe J."/>
            <person name="Dillon D."/>
            <person name="Chandos A."/>
            <person name="von Hippel F."/>
            <person name="Guiguen Y."/>
        </authorList>
    </citation>
    <scope>NUCLEOTIDE SEQUENCE</scope>
    <source>
        <strain evidence="1">YG-Jan2019</strain>
    </source>
</reference>
<gene>
    <name evidence="1" type="ORF">DPEC_G00151160</name>
</gene>
<evidence type="ECO:0000313" key="1">
    <source>
        <dbReference type="EMBL" id="KAJ8003712.1"/>
    </source>
</evidence>
<evidence type="ECO:0000313" key="2">
    <source>
        <dbReference type="Proteomes" id="UP001157502"/>
    </source>
</evidence>
<comment type="caution">
    <text evidence="1">The sequence shown here is derived from an EMBL/GenBank/DDBJ whole genome shotgun (WGS) entry which is preliminary data.</text>
</comment>
<proteinExistence type="predicted"/>
<name>A0ACC2GJI3_DALPE</name>
<organism evidence="1 2">
    <name type="scientific">Dallia pectoralis</name>
    <name type="common">Alaska blackfish</name>
    <dbReference type="NCBI Taxonomy" id="75939"/>
    <lineage>
        <taxon>Eukaryota</taxon>
        <taxon>Metazoa</taxon>
        <taxon>Chordata</taxon>
        <taxon>Craniata</taxon>
        <taxon>Vertebrata</taxon>
        <taxon>Euteleostomi</taxon>
        <taxon>Actinopterygii</taxon>
        <taxon>Neopterygii</taxon>
        <taxon>Teleostei</taxon>
        <taxon>Protacanthopterygii</taxon>
        <taxon>Esociformes</taxon>
        <taxon>Umbridae</taxon>
        <taxon>Dallia</taxon>
    </lineage>
</organism>
<accession>A0ACC2GJI3</accession>